<sequence length="398" mass="42962">MTMDTNIPVIVSAVRTPIGVFGGSLKSVLHEQLAVPVLKEVCERVDFSKDLVDDVYWGTVMVRSDENGLARGAVLKAGYPDRVTTVQVNRACCSSMEAIRIASMEIRLGESQAVVAGGGESMSNVSYSIKNARWGLGWRHQELSDGVYDGLFDHHTGLIMGMTAENVAEKYGITREMQDEFSYTSQMRAKKALETGRFKDEIVPIVIPGKRGKPDKIVDTDEHPKPQTTLEELSQLKPAFKKDGSVTAGNASGLNDGASAVLVLSKAMADQYQMKRQWRVVGSAAIGVDPTMMGIGPIDAVRKLFKQTGYTIDDIELFEINEAFAAPSVAVEKELGLNRDIVNVNGSGIALGHPIGDTGCRIVVSLIHEMEKRGLSRGLASLCGGGGHGQAIIIERVE</sequence>
<dbReference type="InterPro" id="IPR002155">
    <property type="entry name" value="Thiolase"/>
</dbReference>
<dbReference type="InterPro" id="IPR020616">
    <property type="entry name" value="Thiolase_N"/>
</dbReference>
<keyword evidence="2 5" id="KW-0808">Transferase</keyword>
<evidence type="ECO:0000259" key="6">
    <source>
        <dbReference type="Pfam" id="PF00108"/>
    </source>
</evidence>
<dbReference type="RefSeq" id="WP_197743454.1">
    <property type="nucleotide sequence ID" value="NZ_AP021876.1"/>
</dbReference>
<evidence type="ECO:0000256" key="3">
    <source>
        <dbReference type="ARBA" id="ARBA00023315"/>
    </source>
</evidence>
<dbReference type="KEGG" id="dov:DSCO28_71510"/>
<evidence type="ECO:0000313" key="9">
    <source>
        <dbReference type="Proteomes" id="UP000425960"/>
    </source>
</evidence>
<dbReference type="Pfam" id="PF02803">
    <property type="entry name" value="Thiolase_C"/>
    <property type="match status" value="1"/>
</dbReference>
<dbReference type="InterPro" id="IPR016039">
    <property type="entry name" value="Thiolase-like"/>
</dbReference>
<feature type="domain" description="Thiolase C-terminal" evidence="7">
    <location>
        <begin position="279"/>
        <end position="396"/>
    </location>
</feature>
<dbReference type="EMBL" id="AP021876">
    <property type="protein sequence ID" value="BBO86585.1"/>
    <property type="molecule type" value="Genomic_DNA"/>
</dbReference>
<keyword evidence="3 5" id="KW-0012">Acyltransferase</keyword>
<evidence type="ECO:0000256" key="5">
    <source>
        <dbReference type="RuleBase" id="RU003557"/>
    </source>
</evidence>
<evidence type="ECO:0000256" key="2">
    <source>
        <dbReference type="ARBA" id="ARBA00022679"/>
    </source>
</evidence>
<name>A0A5K8A1W6_9BACT</name>
<dbReference type="Gene3D" id="3.40.47.10">
    <property type="match status" value="2"/>
</dbReference>
<accession>A0A5K8A1W6</accession>
<dbReference type="NCBIfam" id="TIGR01930">
    <property type="entry name" value="AcCoA-C-Actrans"/>
    <property type="match status" value="1"/>
</dbReference>
<dbReference type="PANTHER" id="PTHR18919">
    <property type="entry name" value="ACETYL-COA C-ACYLTRANSFERASE"/>
    <property type="match status" value="1"/>
</dbReference>
<evidence type="ECO:0000313" key="8">
    <source>
        <dbReference type="EMBL" id="BBO86585.1"/>
    </source>
</evidence>
<dbReference type="AlphaFoldDB" id="A0A5K8A1W6"/>
<dbReference type="PROSITE" id="PS00099">
    <property type="entry name" value="THIOLASE_3"/>
    <property type="match status" value="1"/>
</dbReference>
<dbReference type="InterPro" id="IPR020617">
    <property type="entry name" value="Thiolase_C"/>
</dbReference>
<evidence type="ECO:0000256" key="1">
    <source>
        <dbReference type="ARBA" id="ARBA00010982"/>
    </source>
</evidence>
<dbReference type="PANTHER" id="PTHR18919:SF107">
    <property type="entry name" value="ACETYL-COA ACETYLTRANSFERASE, CYTOSOLIC"/>
    <property type="match status" value="1"/>
</dbReference>
<dbReference type="FunFam" id="3.40.47.10:FF:000010">
    <property type="entry name" value="Acetyl-CoA acetyltransferase (Thiolase)"/>
    <property type="match status" value="1"/>
</dbReference>
<organism evidence="8 9">
    <name type="scientific">Desulfosarcina ovata subsp. sediminis</name>
    <dbReference type="NCBI Taxonomy" id="885957"/>
    <lineage>
        <taxon>Bacteria</taxon>
        <taxon>Pseudomonadati</taxon>
        <taxon>Thermodesulfobacteriota</taxon>
        <taxon>Desulfobacteria</taxon>
        <taxon>Desulfobacterales</taxon>
        <taxon>Desulfosarcinaceae</taxon>
        <taxon>Desulfosarcina</taxon>
    </lineage>
</organism>
<reference evidence="8 9" key="1">
    <citation type="submission" date="2019-11" db="EMBL/GenBank/DDBJ databases">
        <title>Comparative genomics of hydrocarbon-degrading Desulfosarcina strains.</title>
        <authorList>
            <person name="Watanabe M."/>
            <person name="Kojima H."/>
            <person name="Fukui M."/>
        </authorList>
    </citation>
    <scope>NUCLEOTIDE SEQUENCE [LARGE SCALE GENOMIC DNA]</scope>
    <source>
        <strain evidence="8 9">28bB2T</strain>
    </source>
</reference>
<evidence type="ECO:0000259" key="7">
    <source>
        <dbReference type="Pfam" id="PF02803"/>
    </source>
</evidence>
<feature type="domain" description="Thiolase N-terminal" evidence="6">
    <location>
        <begin position="9"/>
        <end position="266"/>
    </location>
</feature>
<evidence type="ECO:0000256" key="4">
    <source>
        <dbReference type="PIRSR" id="PIRSR000429-1"/>
    </source>
</evidence>
<dbReference type="CDD" id="cd00751">
    <property type="entry name" value="thiolase"/>
    <property type="match status" value="1"/>
</dbReference>
<feature type="active site" description="Acyl-thioester intermediate" evidence="4">
    <location>
        <position position="92"/>
    </location>
</feature>
<gene>
    <name evidence="8" type="primary">thl_2</name>
    <name evidence="8" type="ORF">DSCO28_71510</name>
</gene>
<dbReference type="SUPFAM" id="SSF53901">
    <property type="entry name" value="Thiolase-like"/>
    <property type="match status" value="2"/>
</dbReference>
<protein>
    <submittedName>
        <fullName evidence="8">Acetyl-CoA acetyltransferase</fullName>
    </submittedName>
</protein>
<feature type="active site" description="Proton acceptor" evidence="4">
    <location>
        <position position="353"/>
    </location>
</feature>
<feature type="active site" description="Proton acceptor" evidence="4">
    <location>
        <position position="383"/>
    </location>
</feature>
<dbReference type="InterPro" id="IPR020610">
    <property type="entry name" value="Thiolase_AS"/>
</dbReference>
<dbReference type="Pfam" id="PF00108">
    <property type="entry name" value="Thiolase_N"/>
    <property type="match status" value="1"/>
</dbReference>
<dbReference type="Proteomes" id="UP000425960">
    <property type="component" value="Chromosome"/>
</dbReference>
<proteinExistence type="inferred from homology"/>
<comment type="similarity">
    <text evidence="1 5">Belongs to the thiolase-like superfamily. Thiolase family.</text>
</comment>
<dbReference type="PIRSF" id="PIRSF000429">
    <property type="entry name" value="Ac-CoA_Ac_transf"/>
    <property type="match status" value="1"/>
</dbReference>
<dbReference type="GO" id="GO:0003988">
    <property type="term" value="F:acetyl-CoA C-acyltransferase activity"/>
    <property type="evidence" value="ECO:0007669"/>
    <property type="project" value="UniProtKB-ARBA"/>
</dbReference>